<dbReference type="AlphaFoldDB" id="A0A917RVT1"/>
<evidence type="ECO:0000256" key="3">
    <source>
        <dbReference type="ARBA" id="ARBA00025218"/>
    </source>
</evidence>
<feature type="domain" description="Cytochrome oxidase subunit I profile" evidence="5">
    <location>
        <begin position="15"/>
        <end position="61"/>
    </location>
</feature>
<sequence length="147" mass="16628">MWSGRSIGTIELRPLAYDRHLGGHIYDPGVGGVLLWQHLFWFFGHPEVYIIALPFFGIVTEPRPRRRRAVGRCFGRRRSAIRQAGFDHWTIFKPAFHMENYLLPSKRDYMFPDLPQGKLVTAASPQTVMALICSDDFGAAVAAAAPE</sequence>
<comment type="caution">
    <text evidence="6">The sequence shown here is derived from an EMBL/GenBank/DDBJ whole genome shotgun (WGS) entry which is preliminary data.</text>
</comment>
<dbReference type="GO" id="GO:0009060">
    <property type="term" value="P:aerobic respiration"/>
    <property type="evidence" value="ECO:0007669"/>
    <property type="project" value="InterPro"/>
</dbReference>
<dbReference type="InterPro" id="IPR023616">
    <property type="entry name" value="Cyt_c_oxase-like_su1_dom"/>
</dbReference>
<keyword evidence="7" id="KW-1185">Reference proteome</keyword>
<accession>A0A917RVT1</accession>
<name>A0A917RVT1_9NOCA</name>
<feature type="transmembrane region" description="Helical" evidence="4">
    <location>
        <begin position="39"/>
        <end position="59"/>
    </location>
</feature>
<dbReference type="Proteomes" id="UP000638263">
    <property type="component" value="Unassembled WGS sequence"/>
</dbReference>
<keyword evidence="1" id="KW-0813">Transport</keyword>
<evidence type="ECO:0000259" key="5">
    <source>
        <dbReference type="PROSITE" id="PS50855"/>
    </source>
</evidence>
<evidence type="ECO:0000256" key="2">
    <source>
        <dbReference type="ARBA" id="ARBA00022982"/>
    </source>
</evidence>
<dbReference type="PROSITE" id="PS50855">
    <property type="entry name" value="COX1"/>
    <property type="match status" value="1"/>
</dbReference>
<dbReference type="GO" id="GO:0004129">
    <property type="term" value="F:cytochrome-c oxidase activity"/>
    <property type="evidence" value="ECO:0007669"/>
    <property type="project" value="InterPro"/>
</dbReference>
<keyword evidence="1" id="KW-0679">Respiratory chain</keyword>
<evidence type="ECO:0000256" key="1">
    <source>
        <dbReference type="ARBA" id="ARBA00022660"/>
    </source>
</evidence>
<dbReference type="GO" id="GO:0015990">
    <property type="term" value="P:electron transport coupled proton transport"/>
    <property type="evidence" value="ECO:0007669"/>
    <property type="project" value="TreeGrafter"/>
</dbReference>
<dbReference type="PRINTS" id="PR01165">
    <property type="entry name" value="CYCOXIDASEI"/>
</dbReference>
<dbReference type="InterPro" id="IPR036927">
    <property type="entry name" value="Cyt_c_oxase-like_su1_sf"/>
</dbReference>
<protein>
    <recommendedName>
        <fullName evidence="5">Cytochrome oxidase subunit I profile domain-containing protein</fullName>
    </recommendedName>
</protein>
<dbReference type="InterPro" id="IPR000883">
    <property type="entry name" value="Cyt_C_Oxase_1"/>
</dbReference>
<dbReference type="GO" id="GO:0022904">
    <property type="term" value="P:respiratory electron transport chain"/>
    <property type="evidence" value="ECO:0007669"/>
    <property type="project" value="TreeGrafter"/>
</dbReference>
<dbReference type="EMBL" id="BMMH01000021">
    <property type="protein sequence ID" value="GGL38314.1"/>
    <property type="molecule type" value="Genomic_DNA"/>
</dbReference>
<dbReference type="PANTHER" id="PTHR10422">
    <property type="entry name" value="CYTOCHROME C OXIDASE SUBUNIT 1"/>
    <property type="match status" value="1"/>
</dbReference>
<dbReference type="GO" id="GO:0020037">
    <property type="term" value="F:heme binding"/>
    <property type="evidence" value="ECO:0007669"/>
    <property type="project" value="InterPro"/>
</dbReference>
<dbReference type="SUPFAM" id="SSF81442">
    <property type="entry name" value="Cytochrome c oxidase subunit I-like"/>
    <property type="match status" value="1"/>
</dbReference>
<evidence type="ECO:0000313" key="7">
    <source>
        <dbReference type="Proteomes" id="UP000638263"/>
    </source>
</evidence>
<organism evidence="6 7">
    <name type="scientific">Nocardia jinanensis</name>
    <dbReference type="NCBI Taxonomy" id="382504"/>
    <lineage>
        <taxon>Bacteria</taxon>
        <taxon>Bacillati</taxon>
        <taxon>Actinomycetota</taxon>
        <taxon>Actinomycetes</taxon>
        <taxon>Mycobacteriales</taxon>
        <taxon>Nocardiaceae</taxon>
        <taxon>Nocardia</taxon>
    </lineage>
</organism>
<dbReference type="Pfam" id="PF00115">
    <property type="entry name" value="COX1"/>
    <property type="match status" value="1"/>
</dbReference>
<keyword evidence="2" id="KW-0249">Electron transport</keyword>
<comment type="function">
    <text evidence="3">Cytochrome c oxidase is the component of the respiratory chain that catalyzes the reduction of oxygen to water. Subunits 1-3 form the functional core of the enzyme complex. CO I is the catalytic subunit of the enzyme. Electrons originating in cytochrome c are transferred via the copper A center of subunit 2 and heme A of subunit 1 to the bimetallic center formed by heme A3 and copper B.</text>
</comment>
<keyword evidence="4" id="KW-0472">Membrane</keyword>
<keyword evidence="4" id="KW-0812">Transmembrane</keyword>
<evidence type="ECO:0000313" key="6">
    <source>
        <dbReference type="EMBL" id="GGL38314.1"/>
    </source>
</evidence>
<proteinExistence type="predicted"/>
<reference evidence="6" key="2">
    <citation type="submission" date="2020-09" db="EMBL/GenBank/DDBJ databases">
        <authorList>
            <person name="Sun Q."/>
            <person name="Zhou Y."/>
        </authorList>
    </citation>
    <scope>NUCLEOTIDE SEQUENCE</scope>
    <source>
        <strain evidence="6">CGMCC 4.3508</strain>
    </source>
</reference>
<evidence type="ECO:0000256" key="4">
    <source>
        <dbReference type="SAM" id="Phobius"/>
    </source>
</evidence>
<keyword evidence="4" id="KW-1133">Transmembrane helix</keyword>
<dbReference type="PANTHER" id="PTHR10422:SF18">
    <property type="entry name" value="CYTOCHROME C OXIDASE SUBUNIT 1"/>
    <property type="match status" value="1"/>
</dbReference>
<dbReference type="Gene3D" id="1.20.210.10">
    <property type="entry name" value="Cytochrome c oxidase-like, subunit I domain"/>
    <property type="match status" value="1"/>
</dbReference>
<dbReference type="GO" id="GO:0016020">
    <property type="term" value="C:membrane"/>
    <property type="evidence" value="ECO:0007669"/>
    <property type="project" value="InterPro"/>
</dbReference>
<reference evidence="6" key="1">
    <citation type="journal article" date="2014" name="Int. J. Syst. Evol. Microbiol.">
        <title>Complete genome sequence of Corynebacterium casei LMG S-19264T (=DSM 44701T), isolated from a smear-ripened cheese.</title>
        <authorList>
            <consortium name="US DOE Joint Genome Institute (JGI-PGF)"/>
            <person name="Walter F."/>
            <person name="Albersmeier A."/>
            <person name="Kalinowski J."/>
            <person name="Ruckert C."/>
        </authorList>
    </citation>
    <scope>NUCLEOTIDE SEQUENCE</scope>
    <source>
        <strain evidence="6">CGMCC 4.3508</strain>
    </source>
</reference>
<gene>
    <name evidence="6" type="ORF">GCM10011588_61140</name>
</gene>